<dbReference type="Pfam" id="PF14903">
    <property type="entry name" value="WG_beta_rep"/>
    <property type="match status" value="2"/>
</dbReference>
<dbReference type="InterPro" id="IPR032774">
    <property type="entry name" value="WG_beta_rep"/>
</dbReference>
<organism evidence="1 2">
    <name type="scientific">Methylophaga marina</name>
    <dbReference type="NCBI Taxonomy" id="45495"/>
    <lineage>
        <taxon>Bacteria</taxon>
        <taxon>Pseudomonadati</taxon>
        <taxon>Pseudomonadota</taxon>
        <taxon>Gammaproteobacteria</taxon>
        <taxon>Thiotrichales</taxon>
        <taxon>Piscirickettsiaceae</taxon>
        <taxon>Methylophaga</taxon>
    </lineage>
</organism>
<comment type="caution">
    <text evidence="1">The sequence shown here is derived from an EMBL/GenBank/DDBJ whole genome shotgun (WGS) entry which is preliminary data.</text>
</comment>
<keyword evidence="2" id="KW-1185">Reference proteome</keyword>
<dbReference type="EMBL" id="BAAADG010000007">
    <property type="protein sequence ID" value="GAA0229409.1"/>
    <property type="molecule type" value="Genomic_DNA"/>
</dbReference>
<protein>
    <recommendedName>
        <fullName evidence="3">WG repeat-containing protein</fullName>
    </recommendedName>
</protein>
<evidence type="ECO:0000313" key="2">
    <source>
        <dbReference type="Proteomes" id="UP001501476"/>
    </source>
</evidence>
<evidence type="ECO:0008006" key="3">
    <source>
        <dbReference type="Google" id="ProtNLM"/>
    </source>
</evidence>
<dbReference type="Proteomes" id="UP001501476">
    <property type="component" value="Unassembled WGS sequence"/>
</dbReference>
<name>A0ABP3DFX7_9GAMM</name>
<proteinExistence type="predicted"/>
<reference evidence="2" key="1">
    <citation type="journal article" date="2019" name="Int. J. Syst. Evol. Microbiol.">
        <title>The Global Catalogue of Microorganisms (GCM) 10K type strain sequencing project: providing services to taxonomists for standard genome sequencing and annotation.</title>
        <authorList>
            <consortium name="The Broad Institute Genomics Platform"/>
            <consortium name="The Broad Institute Genome Sequencing Center for Infectious Disease"/>
            <person name="Wu L."/>
            <person name="Ma J."/>
        </authorList>
    </citation>
    <scope>NUCLEOTIDE SEQUENCE [LARGE SCALE GENOMIC DNA]</scope>
    <source>
        <strain evidence="2">JCM 6886</strain>
    </source>
</reference>
<accession>A0ABP3DFX7</accession>
<sequence length="171" mass="19867">MQAEDFGTCGYIPKKTEQYQYPEWEVFDSCASYAAGVLRISQEHRERLHFGTEDLEVFFTSGQYFYVKPDGRFLPVMFYDNGADYFREGLIRSQKNGKIEFYNKHFELVLSPDYDWAWPFHDGLALVCNGCVLTPMEDGHQALESGLWGYINKKGEEVVPVKYKSSDLPRQ</sequence>
<gene>
    <name evidence="1" type="ORF">GCM10008964_21030</name>
</gene>
<evidence type="ECO:0000313" key="1">
    <source>
        <dbReference type="EMBL" id="GAA0229409.1"/>
    </source>
</evidence>